<feature type="transmembrane region" description="Helical" evidence="1">
    <location>
        <begin position="20"/>
        <end position="38"/>
    </location>
</feature>
<evidence type="ECO:0000313" key="3">
    <source>
        <dbReference type="Proteomes" id="UP001344906"/>
    </source>
</evidence>
<keyword evidence="1" id="KW-1133">Transmembrane helix</keyword>
<keyword evidence="1" id="KW-0812">Transmembrane</keyword>
<keyword evidence="1" id="KW-0472">Membrane</keyword>
<accession>A0ABQ6FND5</accession>
<dbReference type="Proteomes" id="UP001344906">
    <property type="component" value="Unassembled WGS sequence"/>
</dbReference>
<evidence type="ECO:0000256" key="1">
    <source>
        <dbReference type="SAM" id="Phobius"/>
    </source>
</evidence>
<name>A0ABQ6FND5_9CHLR</name>
<evidence type="ECO:0000313" key="2">
    <source>
        <dbReference type="EMBL" id="GLV55115.1"/>
    </source>
</evidence>
<reference evidence="2 3" key="1">
    <citation type="submission" date="2023-02" db="EMBL/GenBank/DDBJ databases">
        <title>Dictyobacter halimunensis sp. nov., a new member of the class Ktedonobacteria from forest soil in a geothermal area.</title>
        <authorList>
            <person name="Rachmania M.K."/>
            <person name="Ningsih F."/>
            <person name="Sakai Y."/>
            <person name="Yabe S."/>
            <person name="Yokota A."/>
            <person name="Sjamsuridzal W."/>
        </authorList>
    </citation>
    <scope>NUCLEOTIDE SEQUENCE [LARGE SCALE GENOMIC DNA]</scope>
    <source>
        <strain evidence="2 3">S3.2.2.5</strain>
    </source>
</reference>
<comment type="caution">
    <text evidence="2">The sequence shown here is derived from an EMBL/GenBank/DDBJ whole genome shotgun (WGS) entry which is preliminary data.</text>
</comment>
<proteinExistence type="predicted"/>
<gene>
    <name evidence="2" type="ORF">KDH_19620</name>
</gene>
<sequence length="59" mass="7135">MIKVHRAAQLCFLQYNFKLSPLYIACIGVITQITVYFSRLNNYMHIYIAFARYQRTIWQ</sequence>
<protein>
    <submittedName>
        <fullName evidence="2">Uncharacterized protein</fullName>
    </submittedName>
</protein>
<keyword evidence="3" id="KW-1185">Reference proteome</keyword>
<organism evidence="2 3">
    <name type="scientific">Dictyobacter halimunensis</name>
    <dbReference type="NCBI Taxonomy" id="3026934"/>
    <lineage>
        <taxon>Bacteria</taxon>
        <taxon>Bacillati</taxon>
        <taxon>Chloroflexota</taxon>
        <taxon>Ktedonobacteria</taxon>
        <taxon>Ktedonobacterales</taxon>
        <taxon>Dictyobacteraceae</taxon>
        <taxon>Dictyobacter</taxon>
    </lineage>
</organism>
<dbReference type="EMBL" id="BSRI01000001">
    <property type="protein sequence ID" value="GLV55115.1"/>
    <property type="molecule type" value="Genomic_DNA"/>
</dbReference>